<dbReference type="STRING" id="1169540.A0A0G4EE31"/>
<feature type="compositionally biased region" description="Low complexity" evidence="1">
    <location>
        <begin position="917"/>
        <end position="945"/>
    </location>
</feature>
<dbReference type="Gene3D" id="1.10.510.10">
    <property type="entry name" value="Transferase(Phosphotransferase) domain 1"/>
    <property type="match status" value="1"/>
</dbReference>
<dbReference type="GO" id="GO:0005524">
    <property type="term" value="F:ATP binding"/>
    <property type="evidence" value="ECO:0007669"/>
    <property type="project" value="InterPro"/>
</dbReference>
<evidence type="ECO:0000259" key="3">
    <source>
        <dbReference type="SMART" id="SM00220"/>
    </source>
</evidence>
<dbReference type="VEuPathDB" id="CryptoDB:Vbra_20229"/>
<organism evidence="4 5">
    <name type="scientific">Vitrella brassicaformis (strain CCMP3155)</name>
    <dbReference type="NCBI Taxonomy" id="1169540"/>
    <lineage>
        <taxon>Eukaryota</taxon>
        <taxon>Sar</taxon>
        <taxon>Alveolata</taxon>
        <taxon>Colpodellida</taxon>
        <taxon>Vitrellaceae</taxon>
        <taxon>Vitrella</taxon>
    </lineage>
</organism>
<feature type="compositionally biased region" description="Low complexity" evidence="1">
    <location>
        <begin position="215"/>
        <end position="231"/>
    </location>
</feature>
<dbReference type="AlphaFoldDB" id="A0A0G4EE31"/>
<reference evidence="4 5" key="1">
    <citation type="submission" date="2014-11" db="EMBL/GenBank/DDBJ databases">
        <authorList>
            <person name="Zhu J."/>
            <person name="Qi W."/>
            <person name="Song R."/>
        </authorList>
    </citation>
    <scope>NUCLEOTIDE SEQUENCE [LARGE SCALE GENOMIC DNA]</scope>
</reference>
<dbReference type="Gene3D" id="1.10.472.80">
    <property type="entry name" value="Ypt/Rab-GAP domain of gyp1p, domain 3"/>
    <property type="match status" value="1"/>
</dbReference>
<dbReference type="Gene3D" id="1.10.8.270">
    <property type="entry name" value="putative rabgap domain of human tbc1 domain family member 14 like domains"/>
    <property type="match status" value="1"/>
</dbReference>
<feature type="region of interest" description="Disordered" evidence="1">
    <location>
        <begin position="203"/>
        <end position="263"/>
    </location>
</feature>
<dbReference type="InParanoid" id="A0A0G4EE31"/>
<dbReference type="PANTHER" id="PTHR47219">
    <property type="entry name" value="RAB GTPASE-ACTIVATING PROTEIN 1-LIKE"/>
    <property type="match status" value="1"/>
</dbReference>
<name>A0A0G4EE31_VITBC</name>
<dbReference type="InterPro" id="IPR000195">
    <property type="entry name" value="Rab-GAP-TBC_dom"/>
</dbReference>
<protein>
    <recommendedName>
        <fullName evidence="6">TBC1 domain family member 23</fullName>
    </recommendedName>
</protein>
<evidence type="ECO:0000313" key="4">
    <source>
        <dbReference type="EMBL" id="CEL93818.1"/>
    </source>
</evidence>
<dbReference type="SUPFAM" id="SSF52821">
    <property type="entry name" value="Rhodanese/Cell cycle control phosphatase"/>
    <property type="match status" value="1"/>
</dbReference>
<dbReference type="InterPro" id="IPR011009">
    <property type="entry name" value="Kinase-like_dom_sf"/>
</dbReference>
<dbReference type="InterPro" id="IPR036873">
    <property type="entry name" value="Rhodanese-like_dom_sf"/>
</dbReference>
<evidence type="ECO:0000256" key="1">
    <source>
        <dbReference type="SAM" id="MobiDB-lite"/>
    </source>
</evidence>
<sequence length="1165" mass="126136">MQFALQSFTPPPAADLDCLVERFERLKTIRHPFLAAYVAIVVERGRRLLIVSERWTHTIISGKGAGVDAERARQWIGQLADALEFLNREGIAHGHLRPECVFIDSKGNVRLGDYGLSFLFPSLPAIPAPPHLAPERSLTHPSAGPCSQTDVWAVGVLLMELVCGRWQPPATPLPPHVVSAISLHVLQRLASIAFAVHAKSSSKAAAQGRSRHTGGSRLTATTTGSSSASDDTMMEGLSVVSLPSSQGRSRSLGSPRGESMSPVKAYARGKVGAFEGEVMPAIGDLLPEGVTAADVRAVERSLLVWLAGRDDGHTGDESGGSGGMGGGGSSVESLPLHPALADGSSNLRHFLSCCLCLHPLHRPAPRDLTSHGFLTSPSYPLPKWVPAPRPLSARLAPLKVDDVLSGRAADDLTEDTQEEETDISSLYYWWRLAGGDLSDALQDVHAVHPAPPLFTLPLVEKCTVDSQCYEATPFVPRAIDMAHMAPATVCHEGGRDDGSAGGAGGAGDVFGVWRAGVCGRLRGRLGEGWTNSGWKANRTEAIGVDLSGLVSALEEADRFPLEHADKVCPSPAASHSHFLYQRLRYRLFRDLLRRLPRTRPQLIREATHDIPTLLRPQVWAALLGLPPGAGCQTALACEEVYLDRLSTMPLPKELPSVDFDIAKCHGYRPLLATAEGRSRVERLLKGCFQESPQLAYLRGLESVASPLVVLFYHEQHIAFACLRAILRNFLENFFLKDQCAHLRGYLYLFNSLLFFLDPQLALHLQTIGLHPDLYSLSWFLTLFSHLLPLKQLLPLWDTLFVQPPSLTVFIAATLLHTLRTHLLAIDDVSCALSLLSSSPSLIDIADIAATALRLHNSTPVSLSVLLTPKKAQTPNNALAPAPAAATEGDGALLAKKEEQAAAAHEGVSFFIGDEETSSNSASGSDGESFGSPRSLSRSPSAAVSAKTRPRRGRTQRRSPSDPADFYEDENTHSSQPVERWWEDDAFDPMMASAAPRTVAPFRSPTDLPVDFSRPSVARLSIDDLVDVANQQQDGHEADTKGGKGRKGGRVIVLDARPKRMFAKGHFNGSHSVPVPRHLPLTDIFPPTSDGHPHPLLTPPNSPPWLNNKQQTEPMVLDLVVIVGDRRESGRGLAERLFQWGVRHVTALTGGMDAVSVDAPLYVIRS</sequence>
<dbReference type="Gene3D" id="3.40.250.10">
    <property type="entry name" value="Rhodanese-like domain"/>
    <property type="match status" value="1"/>
</dbReference>
<feature type="compositionally biased region" description="Gly residues" evidence="1">
    <location>
        <begin position="317"/>
        <end position="329"/>
    </location>
</feature>
<dbReference type="InterPro" id="IPR000719">
    <property type="entry name" value="Prot_kinase_dom"/>
</dbReference>
<dbReference type="OrthoDB" id="1668230at2759"/>
<feature type="domain" description="Protein kinase" evidence="3">
    <location>
        <begin position="23"/>
        <end position="374"/>
    </location>
</feature>
<gene>
    <name evidence="4" type="ORF">Vbra_20229</name>
</gene>
<dbReference type="InterPro" id="IPR035969">
    <property type="entry name" value="Rab-GAP_TBC_sf"/>
</dbReference>
<evidence type="ECO:0000259" key="2">
    <source>
        <dbReference type="SMART" id="SM00164"/>
    </source>
</evidence>
<dbReference type="EMBL" id="CDMY01000193">
    <property type="protein sequence ID" value="CEL93818.1"/>
    <property type="molecule type" value="Genomic_DNA"/>
</dbReference>
<accession>A0A0G4EE31</accession>
<dbReference type="GO" id="GO:0005096">
    <property type="term" value="F:GTPase activator activity"/>
    <property type="evidence" value="ECO:0007669"/>
    <property type="project" value="TreeGrafter"/>
</dbReference>
<feature type="region of interest" description="Disordered" evidence="1">
    <location>
        <begin position="914"/>
        <end position="978"/>
    </location>
</feature>
<dbReference type="GO" id="GO:0004672">
    <property type="term" value="F:protein kinase activity"/>
    <property type="evidence" value="ECO:0007669"/>
    <property type="project" value="InterPro"/>
</dbReference>
<dbReference type="SUPFAM" id="SSF47923">
    <property type="entry name" value="Ypt/Rab-GAP domain of gyp1p"/>
    <property type="match status" value="2"/>
</dbReference>
<dbReference type="SUPFAM" id="SSF56112">
    <property type="entry name" value="Protein kinase-like (PK-like)"/>
    <property type="match status" value="1"/>
</dbReference>
<evidence type="ECO:0000313" key="5">
    <source>
        <dbReference type="Proteomes" id="UP000041254"/>
    </source>
</evidence>
<keyword evidence="5" id="KW-1185">Reference proteome</keyword>
<dbReference type="GO" id="GO:0031267">
    <property type="term" value="F:small GTPase binding"/>
    <property type="evidence" value="ECO:0007669"/>
    <property type="project" value="TreeGrafter"/>
</dbReference>
<dbReference type="PANTHER" id="PTHR47219:SF9">
    <property type="entry name" value="GTPASE ACTIVATING PROTEIN AND CENTROSOME-ASSOCIATED, ISOFORM B"/>
    <property type="match status" value="1"/>
</dbReference>
<dbReference type="SMART" id="SM00164">
    <property type="entry name" value="TBC"/>
    <property type="match status" value="1"/>
</dbReference>
<proteinExistence type="predicted"/>
<dbReference type="CDD" id="cd00158">
    <property type="entry name" value="RHOD"/>
    <property type="match status" value="1"/>
</dbReference>
<dbReference type="Pfam" id="PF00069">
    <property type="entry name" value="Pkinase"/>
    <property type="match status" value="1"/>
</dbReference>
<dbReference type="OMA" id="WTHTIIS"/>
<feature type="compositionally biased region" description="Basic residues" evidence="1">
    <location>
        <begin position="947"/>
        <end position="956"/>
    </location>
</feature>
<feature type="compositionally biased region" description="Polar residues" evidence="1">
    <location>
        <begin position="241"/>
        <end position="252"/>
    </location>
</feature>
<dbReference type="SMART" id="SM00220">
    <property type="entry name" value="S_TKc"/>
    <property type="match status" value="1"/>
</dbReference>
<evidence type="ECO:0008006" key="6">
    <source>
        <dbReference type="Google" id="ProtNLM"/>
    </source>
</evidence>
<feature type="domain" description="Rab-GAP TBC" evidence="2">
    <location>
        <begin position="606"/>
        <end position="826"/>
    </location>
</feature>
<dbReference type="Pfam" id="PF00566">
    <property type="entry name" value="RabGAP-TBC"/>
    <property type="match status" value="1"/>
</dbReference>
<dbReference type="InterPro" id="IPR050302">
    <property type="entry name" value="Rab_GAP_TBC_domain"/>
</dbReference>
<feature type="region of interest" description="Disordered" evidence="1">
    <location>
        <begin position="310"/>
        <end position="337"/>
    </location>
</feature>
<dbReference type="Proteomes" id="UP000041254">
    <property type="component" value="Unassembled WGS sequence"/>
</dbReference>